<keyword evidence="1" id="KW-0808">Transferase</keyword>
<dbReference type="InterPro" id="IPR015421">
    <property type="entry name" value="PyrdxlP-dep_Trfase_major"/>
</dbReference>
<evidence type="ECO:0000313" key="1">
    <source>
        <dbReference type="EMBL" id="CAA9435497.1"/>
    </source>
</evidence>
<dbReference type="InterPro" id="IPR015424">
    <property type="entry name" value="PyrdxlP-dep_Trfase"/>
</dbReference>
<dbReference type="InterPro" id="IPR051446">
    <property type="entry name" value="HTH_trans_reg/aminotransferase"/>
</dbReference>
<dbReference type="AlphaFoldDB" id="A0A6J4Q9D5"/>
<dbReference type="GO" id="GO:0004069">
    <property type="term" value="F:L-aspartate:2-oxoglutarate aminotransferase activity"/>
    <property type="evidence" value="ECO:0007669"/>
    <property type="project" value="UniProtKB-EC"/>
</dbReference>
<keyword evidence="1" id="KW-0032">Aminotransferase</keyword>
<organism evidence="1">
    <name type="scientific">uncultured Rubrobacteraceae bacterium</name>
    <dbReference type="NCBI Taxonomy" id="349277"/>
    <lineage>
        <taxon>Bacteria</taxon>
        <taxon>Bacillati</taxon>
        <taxon>Actinomycetota</taxon>
        <taxon>Rubrobacteria</taxon>
        <taxon>Rubrobacterales</taxon>
        <taxon>Rubrobacteraceae</taxon>
        <taxon>environmental samples</taxon>
    </lineage>
</organism>
<sequence length="93" mass="10577">MTPSHQYPLGVTMSLARRLELLRWAGRPFAWVLEDDYDSEYRYSGRPLEALQGLDTEGRVIYVGTFSKVLFPSLRLGYPVLPPDLVDAFTAAR</sequence>
<accession>A0A6J4Q9D5</accession>
<dbReference type="Gene3D" id="3.40.640.10">
    <property type="entry name" value="Type I PLP-dependent aspartate aminotransferase-like (Major domain)"/>
    <property type="match status" value="1"/>
</dbReference>
<reference evidence="1" key="1">
    <citation type="submission" date="2020-02" db="EMBL/GenBank/DDBJ databases">
        <authorList>
            <person name="Meier V. D."/>
        </authorList>
    </citation>
    <scope>NUCLEOTIDE SEQUENCE</scope>
    <source>
        <strain evidence="1">AVDCRST_MAG55</strain>
    </source>
</reference>
<protein>
    <submittedName>
        <fullName evidence="1">Transcriptional regulator, GntR family domain / Aspartate aminotransferase</fullName>
        <ecNumber evidence="1">2.6.1.1</ecNumber>
    </submittedName>
</protein>
<dbReference type="EC" id="2.6.1.1" evidence="1"/>
<dbReference type="EMBL" id="CADCUZ010000151">
    <property type="protein sequence ID" value="CAA9435497.1"/>
    <property type="molecule type" value="Genomic_DNA"/>
</dbReference>
<proteinExistence type="predicted"/>
<dbReference type="PANTHER" id="PTHR46577:SF1">
    <property type="entry name" value="HTH-TYPE TRANSCRIPTIONAL REGULATORY PROTEIN GABR"/>
    <property type="match status" value="1"/>
</dbReference>
<name>A0A6J4Q9D5_9ACTN</name>
<dbReference type="PANTHER" id="PTHR46577">
    <property type="entry name" value="HTH-TYPE TRANSCRIPTIONAL REGULATORY PROTEIN GABR"/>
    <property type="match status" value="1"/>
</dbReference>
<dbReference type="SUPFAM" id="SSF53383">
    <property type="entry name" value="PLP-dependent transferases"/>
    <property type="match status" value="1"/>
</dbReference>
<gene>
    <name evidence="1" type="ORF">AVDCRST_MAG55-2980</name>
</gene>